<reference evidence="2" key="3">
    <citation type="submission" date="2023-05" db="EMBL/GenBank/DDBJ databases">
        <authorList>
            <person name="Smith C.H."/>
        </authorList>
    </citation>
    <scope>NUCLEOTIDE SEQUENCE</scope>
    <source>
        <strain evidence="2">CHS0354</strain>
        <tissue evidence="2">Mantle</tissue>
    </source>
</reference>
<name>A0AAE0S8H7_9BIVA</name>
<dbReference type="AlphaFoldDB" id="A0AAE0S8H7"/>
<feature type="region of interest" description="Disordered" evidence="1">
    <location>
        <begin position="237"/>
        <end position="263"/>
    </location>
</feature>
<keyword evidence="3" id="KW-1185">Reference proteome</keyword>
<reference evidence="2" key="2">
    <citation type="journal article" date="2021" name="Genome Biol. Evol.">
        <title>Developing a high-quality reference genome for a parasitic bivalve with doubly uniparental inheritance (Bivalvia: Unionida).</title>
        <authorList>
            <person name="Smith C.H."/>
        </authorList>
    </citation>
    <scope>NUCLEOTIDE SEQUENCE</scope>
    <source>
        <strain evidence="2">CHS0354</strain>
        <tissue evidence="2">Mantle</tissue>
    </source>
</reference>
<proteinExistence type="predicted"/>
<protein>
    <submittedName>
        <fullName evidence="2">Uncharacterized protein</fullName>
    </submittedName>
</protein>
<dbReference type="EMBL" id="JAEAOA010001593">
    <property type="protein sequence ID" value="KAK3586943.1"/>
    <property type="molecule type" value="Genomic_DNA"/>
</dbReference>
<evidence type="ECO:0000256" key="1">
    <source>
        <dbReference type="SAM" id="MobiDB-lite"/>
    </source>
</evidence>
<comment type="caution">
    <text evidence="2">The sequence shown here is derived from an EMBL/GenBank/DDBJ whole genome shotgun (WGS) entry which is preliminary data.</text>
</comment>
<evidence type="ECO:0000313" key="3">
    <source>
        <dbReference type="Proteomes" id="UP001195483"/>
    </source>
</evidence>
<feature type="region of interest" description="Disordered" evidence="1">
    <location>
        <begin position="72"/>
        <end position="103"/>
    </location>
</feature>
<dbReference type="Proteomes" id="UP001195483">
    <property type="component" value="Unassembled WGS sequence"/>
</dbReference>
<reference evidence="2" key="1">
    <citation type="journal article" date="2021" name="Genome Biol. Evol.">
        <title>A High-Quality Reference Genome for a Parasitic Bivalve with Doubly Uniparental Inheritance (Bivalvia: Unionida).</title>
        <authorList>
            <person name="Smith C.H."/>
        </authorList>
    </citation>
    <scope>NUCLEOTIDE SEQUENCE</scope>
    <source>
        <strain evidence="2">CHS0354</strain>
    </source>
</reference>
<sequence>MSFSCGRNKTDQFLLALSNSREDKGRLWLGDFHNDWEMSFSRGREDDGPEYQNALSRGHKKIWVDSSQEFPIQAGKRNTKENEEMSFSSGREEDRPDYPNALSKQARRQWQTLAERKWAGVYTCTLKWREDKGRLWLKKSPFPSRKQIITMVTSSLRQEGRNISYSDFHNDWEMSLSSMREDDGQEYLNALSSWREDKGKLWLGRPFSSWKEEYQGCAKVLGNALFKQARSRPKYLMPSQDGKKIRADSGQEVSCQAVQKNTN</sequence>
<gene>
    <name evidence="2" type="ORF">CHS0354_026654</name>
</gene>
<feature type="non-terminal residue" evidence="2">
    <location>
        <position position="1"/>
    </location>
</feature>
<evidence type="ECO:0000313" key="2">
    <source>
        <dbReference type="EMBL" id="KAK3586943.1"/>
    </source>
</evidence>
<accession>A0AAE0S8H7</accession>
<feature type="compositionally biased region" description="Polar residues" evidence="1">
    <location>
        <begin position="251"/>
        <end position="263"/>
    </location>
</feature>
<organism evidence="2 3">
    <name type="scientific">Potamilus streckersoni</name>
    <dbReference type="NCBI Taxonomy" id="2493646"/>
    <lineage>
        <taxon>Eukaryota</taxon>
        <taxon>Metazoa</taxon>
        <taxon>Spiralia</taxon>
        <taxon>Lophotrochozoa</taxon>
        <taxon>Mollusca</taxon>
        <taxon>Bivalvia</taxon>
        <taxon>Autobranchia</taxon>
        <taxon>Heteroconchia</taxon>
        <taxon>Palaeoheterodonta</taxon>
        <taxon>Unionida</taxon>
        <taxon>Unionoidea</taxon>
        <taxon>Unionidae</taxon>
        <taxon>Ambleminae</taxon>
        <taxon>Lampsilini</taxon>
        <taxon>Potamilus</taxon>
    </lineage>
</organism>